<protein>
    <recommendedName>
        <fullName evidence="1">gamma-glutamylcyclotransferase</fullName>
        <ecNumber evidence="1">4.3.2.9</ecNumber>
    </recommendedName>
</protein>
<dbReference type="Gene3D" id="3.10.490.10">
    <property type="entry name" value="Gamma-glutamyl cyclotransferase-like"/>
    <property type="match status" value="1"/>
</dbReference>
<name>A0A9P7RZL7_9AGAR</name>
<proteinExistence type="predicted"/>
<keyword evidence="2" id="KW-0456">Lyase</keyword>
<dbReference type="EMBL" id="CM032185">
    <property type="protein sequence ID" value="KAG7092684.1"/>
    <property type="molecule type" value="Genomic_DNA"/>
</dbReference>
<reference evidence="6" key="1">
    <citation type="journal article" date="2021" name="Genome Biol. Evol.">
        <title>The assembled and annotated genome of the fairy-ring fungus Marasmius oreades.</title>
        <authorList>
            <person name="Hiltunen M."/>
            <person name="Ament-Velasquez S.L."/>
            <person name="Johannesson H."/>
        </authorList>
    </citation>
    <scope>NUCLEOTIDE SEQUENCE</scope>
    <source>
        <strain evidence="6">03SP1</strain>
    </source>
</reference>
<feature type="active site" description="Proton acceptor" evidence="3">
    <location>
        <position position="78"/>
    </location>
</feature>
<evidence type="ECO:0000256" key="4">
    <source>
        <dbReference type="PIRSR" id="PIRSR617939-2"/>
    </source>
</evidence>
<evidence type="ECO:0000256" key="3">
    <source>
        <dbReference type="PIRSR" id="PIRSR617939-1"/>
    </source>
</evidence>
<comment type="caution">
    <text evidence="6">The sequence shown here is derived from an EMBL/GenBank/DDBJ whole genome shotgun (WGS) entry which is preliminary data.</text>
</comment>
<evidence type="ECO:0000313" key="7">
    <source>
        <dbReference type="Proteomes" id="UP001049176"/>
    </source>
</evidence>
<dbReference type="KEGG" id="more:E1B28_009017"/>
<dbReference type="PANTHER" id="PTHR12935:SF0">
    <property type="entry name" value="GAMMA-GLUTAMYLCYCLOTRANSFERASE"/>
    <property type="match status" value="1"/>
</dbReference>
<dbReference type="AlphaFoldDB" id="A0A9P7RZL7"/>
<dbReference type="InterPro" id="IPR009288">
    <property type="entry name" value="AIG2-like_dom"/>
</dbReference>
<dbReference type="EC" id="4.3.2.9" evidence="1"/>
<dbReference type="OrthoDB" id="2924818at2759"/>
<evidence type="ECO:0000256" key="2">
    <source>
        <dbReference type="ARBA" id="ARBA00023239"/>
    </source>
</evidence>
<dbReference type="GO" id="GO:0003839">
    <property type="term" value="F:gamma-glutamylcyclotransferase activity"/>
    <property type="evidence" value="ECO:0007669"/>
    <property type="project" value="UniProtKB-EC"/>
</dbReference>
<dbReference type="RefSeq" id="XP_043009154.1">
    <property type="nucleotide sequence ID" value="XM_043153869.1"/>
</dbReference>
<organism evidence="6 7">
    <name type="scientific">Marasmius oreades</name>
    <name type="common">fairy-ring Marasmius</name>
    <dbReference type="NCBI Taxonomy" id="181124"/>
    <lineage>
        <taxon>Eukaryota</taxon>
        <taxon>Fungi</taxon>
        <taxon>Dikarya</taxon>
        <taxon>Basidiomycota</taxon>
        <taxon>Agaricomycotina</taxon>
        <taxon>Agaricomycetes</taxon>
        <taxon>Agaricomycetidae</taxon>
        <taxon>Agaricales</taxon>
        <taxon>Marasmiineae</taxon>
        <taxon>Marasmiaceae</taxon>
        <taxon>Marasmius</taxon>
    </lineage>
</organism>
<accession>A0A9P7RZL7</accession>
<feature type="binding site" evidence="4">
    <location>
        <position position="133"/>
    </location>
    <ligand>
        <name>substrate</name>
    </ligand>
</feature>
<evidence type="ECO:0000256" key="1">
    <source>
        <dbReference type="ARBA" id="ARBA00012346"/>
    </source>
</evidence>
<dbReference type="CDD" id="cd06661">
    <property type="entry name" value="GGCT_like"/>
    <property type="match status" value="1"/>
</dbReference>
<dbReference type="Proteomes" id="UP001049176">
    <property type="component" value="Chromosome 5"/>
</dbReference>
<dbReference type="InterPro" id="IPR013024">
    <property type="entry name" value="GGCT-like"/>
</dbReference>
<dbReference type="InterPro" id="IPR017939">
    <property type="entry name" value="G-Glutamylcylcotransferase"/>
</dbReference>
<feature type="domain" description="Gamma-glutamylcyclotransferase AIG2-like" evidence="5">
    <location>
        <begin position="12"/>
        <end position="107"/>
    </location>
</feature>
<dbReference type="SUPFAM" id="SSF110857">
    <property type="entry name" value="Gamma-glutamyl cyclotransferase-like"/>
    <property type="match status" value="1"/>
</dbReference>
<sequence length="169" mass="19504">MSSDKLTLNLSYGSNIWMDQMKRRCPDSRFIGVAKLEKWRWIISTRGYANIVPSEDDHVYGFVYALNERDEKVLDGFEGVPLSYTKHTLPVELTKGVDGHEDYTYTKEGKTLLDVMVYVNTRDIKDGRIQEEYIHRMSQAMADGLKEGIPKEYLDKYLVSFIFAGDGEE</sequence>
<evidence type="ECO:0000313" key="6">
    <source>
        <dbReference type="EMBL" id="KAG7092684.1"/>
    </source>
</evidence>
<dbReference type="Pfam" id="PF06094">
    <property type="entry name" value="GGACT"/>
    <property type="match status" value="1"/>
</dbReference>
<gene>
    <name evidence="6" type="ORF">E1B28_009017</name>
</gene>
<dbReference type="InterPro" id="IPR036568">
    <property type="entry name" value="GGCT-like_sf"/>
</dbReference>
<keyword evidence="7" id="KW-1185">Reference proteome</keyword>
<dbReference type="GeneID" id="66078093"/>
<evidence type="ECO:0000259" key="5">
    <source>
        <dbReference type="Pfam" id="PF06094"/>
    </source>
</evidence>
<dbReference type="PANTHER" id="PTHR12935">
    <property type="entry name" value="GAMMA-GLUTAMYLCYCLOTRANSFERASE"/>
    <property type="match status" value="1"/>
</dbReference>